<keyword evidence="3" id="KW-1185">Reference proteome</keyword>
<sequence>MGGASIEIHQDTTVEITLDNNTAYKIWDGSFLLARHLDNKDYFKSGYFSNKRCIELGAGCGLVSMAAWLLGASVVVTDLSDCLTHTKKCVDINVHRLCSTNENQNEQGEFEKRRTHQMSHSKCDSFRPDNITVLPYTWGTDPTKLNPPFDVILASDIIYKPDLTDDIIRSLALLSHPSTILLLSYKPRSLGEDIFFPKLKTEGYQCKLVPAEDHPSEFRSSCYDLFHIIKTVDS</sequence>
<evidence type="ECO:0000313" key="3">
    <source>
        <dbReference type="Proteomes" id="UP001208570"/>
    </source>
</evidence>
<dbReference type="Pfam" id="PF10294">
    <property type="entry name" value="Methyltransf_16"/>
    <property type="match status" value="2"/>
</dbReference>
<dbReference type="Proteomes" id="UP001208570">
    <property type="component" value="Unassembled WGS sequence"/>
</dbReference>
<protein>
    <submittedName>
        <fullName evidence="2">Uncharacterized protein</fullName>
    </submittedName>
</protein>
<reference evidence="2" key="1">
    <citation type="journal article" date="2023" name="Mol. Biol. Evol.">
        <title>Third-Generation Sequencing Reveals the Adaptive Role of the Epigenome in Three Deep-Sea Polychaetes.</title>
        <authorList>
            <person name="Perez M."/>
            <person name="Aroh O."/>
            <person name="Sun Y."/>
            <person name="Lan Y."/>
            <person name="Juniper S.K."/>
            <person name="Young C.R."/>
            <person name="Angers B."/>
            <person name="Qian P.Y."/>
        </authorList>
    </citation>
    <scope>NUCLEOTIDE SEQUENCE</scope>
    <source>
        <strain evidence="2">P08H-3</strain>
    </source>
</reference>
<proteinExistence type="predicted"/>
<dbReference type="PANTHER" id="PTHR14614">
    <property type="entry name" value="HEPATOCELLULAR CARCINOMA-ASSOCIATED ANTIGEN"/>
    <property type="match status" value="1"/>
</dbReference>
<dbReference type="EMBL" id="JAODUP010000372">
    <property type="protein sequence ID" value="KAK2151195.1"/>
    <property type="molecule type" value="Genomic_DNA"/>
</dbReference>
<comment type="caution">
    <text evidence="2">The sequence shown here is derived from an EMBL/GenBank/DDBJ whole genome shotgun (WGS) entry which is preliminary data.</text>
</comment>
<evidence type="ECO:0000313" key="2">
    <source>
        <dbReference type="EMBL" id="KAK2151195.1"/>
    </source>
</evidence>
<dbReference type="SUPFAM" id="SSF53335">
    <property type="entry name" value="S-adenosyl-L-methionine-dependent methyltransferases"/>
    <property type="match status" value="1"/>
</dbReference>
<dbReference type="InterPro" id="IPR029063">
    <property type="entry name" value="SAM-dependent_MTases_sf"/>
</dbReference>
<evidence type="ECO:0000256" key="1">
    <source>
        <dbReference type="SAM" id="MobiDB-lite"/>
    </source>
</evidence>
<dbReference type="PANTHER" id="PTHR14614:SF109">
    <property type="entry name" value="RIBOSOMAL LYSINE N-METHYLTRANSFERASE 5"/>
    <property type="match status" value="1"/>
</dbReference>
<feature type="region of interest" description="Disordered" evidence="1">
    <location>
        <begin position="104"/>
        <end position="123"/>
    </location>
</feature>
<dbReference type="InterPro" id="IPR019410">
    <property type="entry name" value="Methyltransf_16"/>
</dbReference>
<organism evidence="2 3">
    <name type="scientific">Paralvinella palmiformis</name>
    <dbReference type="NCBI Taxonomy" id="53620"/>
    <lineage>
        <taxon>Eukaryota</taxon>
        <taxon>Metazoa</taxon>
        <taxon>Spiralia</taxon>
        <taxon>Lophotrochozoa</taxon>
        <taxon>Annelida</taxon>
        <taxon>Polychaeta</taxon>
        <taxon>Sedentaria</taxon>
        <taxon>Canalipalpata</taxon>
        <taxon>Terebellida</taxon>
        <taxon>Terebelliformia</taxon>
        <taxon>Alvinellidae</taxon>
        <taxon>Paralvinella</taxon>
    </lineage>
</organism>
<dbReference type="Gene3D" id="3.40.50.150">
    <property type="entry name" value="Vaccinia Virus protein VP39"/>
    <property type="match status" value="1"/>
</dbReference>
<accession>A0AAD9MZH9</accession>
<gene>
    <name evidence="2" type="ORF">LSH36_372g00015</name>
</gene>
<dbReference type="AlphaFoldDB" id="A0AAD9MZH9"/>
<name>A0AAD9MZH9_9ANNE</name>